<dbReference type="AlphaFoldDB" id="X0R6B8"/>
<gene>
    <name evidence="1" type="ORF">RW1_031_00480</name>
</gene>
<dbReference type="Gene3D" id="3.40.50.1820">
    <property type="entry name" value="alpha/beta hydrolase"/>
    <property type="match status" value="1"/>
</dbReference>
<accession>X0R6B8</accession>
<dbReference type="RefSeq" id="WP_052033282.1">
    <property type="nucleotide sequence ID" value="NZ_BAWF01000031.1"/>
</dbReference>
<evidence type="ECO:0000313" key="2">
    <source>
        <dbReference type="Proteomes" id="UP000019491"/>
    </source>
</evidence>
<dbReference type="OrthoDB" id="8871309at2"/>
<proteinExistence type="predicted"/>
<keyword evidence="2" id="KW-1185">Reference proteome</keyword>
<protein>
    <recommendedName>
        <fullName evidence="3">AB hydrolase-1 domain-containing protein</fullName>
    </recommendedName>
</protein>
<sequence>MAIHLLSAADRFANALHVPLYDETRALGQRQRAHDLVRSTVPPVDAGGLPVLLVGGLLSRSWLLKPLSEWFGLLNCRPAVAPVGFGVDCGERNTVRVLGALEELVLGAGRPALIVAHSRRGQFARACALRRPDLVHALITLGSPLNGLVGGIHPLVKAEAAAFGVAGTLGAPGLMRYGCLHGRCCRTL</sequence>
<dbReference type="SUPFAM" id="SSF53474">
    <property type="entry name" value="alpha/beta-Hydrolases"/>
    <property type="match status" value="1"/>
</dbReference>
<evidence type="ECO:0000313" key="1">
    <source>
        <dbReference type="EMBL" id="GAF46465.1"/>
    </source>
</evidence>
<name>X0R6B8_RHOWR</name>
<organism evidence="1 2">
    <name type="scientific">Rhodococcus wratislaviensis NBRC 100605</name>
    <dbReference type="NCBI Taxonomy" id="1219028"/>
    <lineage>
        <taxon>Bacteria</taxon>
        <taxon>Bacillati</taxon>
        <taxon>Actinomycetota</taxon>
        <taxon>Actinomycetes</taxon>
        <taxon>Mycobacteriales</taxon>
        <taxon>Nocardiaceae</taxon>
        <taxon>Rhodococcus</taxon>
    </lineage>
</organism>
<reference evidence="1 2" key="1">
    <citation type="submission" date="2014-02" db="EMBL/GenBank/DDBJ databases">
        <title>Whole genome shotgun sequence of Rhodococcus wratislaviensis NBRC 100605.</title>
        <authorList>
            <person name="Hosoyama A."/>
            <person name="Tsuchikane K."/>
            <person name="Yoshida I."/>
            <person name="Ohji S."/>
            <person name="Ichikawa N."/>
            <person name="Yamazoe A."/>
            <person name="Fujita N."/>
        </authorList>
    </citation>
    <scope>NUCLEOTIDE SEQUENCE [LARGE SCALE GENOMIC DNA]</scope>
    <source>
        <strain evidence="1 2">NBRC 100605</strain>
    </source>
</reference>
<dbReference type="EMBL" id="BAWF01000031">
    <property type="protein sequence ID" value="GAF46465.1"/>
    <property type="molecule type" value="Genomic_DNA"/>
</dbReference>
<evidence type="ECO:0008006" key="3">
    <source>
        <dbReference type="Google" id="ProtNLM"/>
    </source>
</evidence>
<comment type="caution">
    <text evidence="1">The sequence shown here is derived from an EMBL/GenBank/DDBJ whole genome shotgun (WGS) entry which is preliminary data.</text>
</comment>
<dbReference type="Proteomes" id="UP000019491">
    <property type="component" value="Unassembled WGS sequence"/>
</dbReference>
<dbReference type="InterPro" id="IPR029058">
    <property type="entry name" value="AB_hydrolase_fold"/>
</dbReference>